<proteinExistence type="predicted"/>
<reference evidence="2 3" key="1">
    <citation type="journal article" date="2016" name="Nat. Commun.">
        <title>Ectomycorrhizal ecology is imprinted in the genome of the dominant symbiotic fungus Cenococcum geophilum.</title>
        <authorList>
            <consortium name="DOE Joint Genome Institute"/>
            <person name="Peter M."/>
            <person name="Kohler A."/>
            <person name="Ohm R.A."/>
            <person name="Kuo A."/>
            <person name="Krutzmann J."/>
            <person name="Morin E."/>
            <person name="Arend M."/>
            <person name="Barry K.W."/>
            <person name="Binder M."/>
            <person name="Choi C."/>
            <person name="Clum A."/>
            <person name="Copeland A."/>
            <person name="Grisel N."/>
            <person name="Haridas S."/>
            <person name="Kipfer T."/>
            <person name="LaButti K."/>
            <person name="Lindquist E."/>
            <person name="Lipzen A."/>
            <person name="Maire R."/>
            <person name="Meier B."/>
            <person name="Mihaltcheva S."/>
            <person name="Molinier V."/>
            <person name="Murat C."/>
            <person name="Poggeler S."/>
            <person name="Quandt C.A."/>
            <person name="Sperisen C."/>
            <person name="Tritt A."/>
            <person name="Tisserant E."/>
            <person name="Crous P.W."/>
            <person name="Henrissat B."/>
            <person name="Nehls U."/>
            <person name="Egli S."/>
            <person name="Spatafora J.W."/>
            <person name="Grigoriev I.V."/>
            <person name="Martin F.M."/>
        </authorList>
    </citation>
    <scope>NUCLEOTIDE SEQUENCE [LARGE SCALE GENOMIC DNA]</scope>
    <source>
        <strain evidence="2 3">CBS 459.81</strain>
    </source>
</reference>
<dbReference type="AlphaFoldDB" id="A0A8E2JBA7"/>
<organism evidence="2 3">
    <name type="scientific">Lepidopterella palustris CBS 459.81</name>
    <dbReference type="NCBI Taxonomy" id="1314670"/>
    <lineage>
        <taxon>Eukaryota</taxon>
        <taxon>Fungi</taxon>
        <taxon>Dikarya</taxon>
        <taxon>Ascomycota</taxon>
        <taxon>Pezizomycotina</taxon>
        <taxon>Dothideomycetes</taxon>
        <taxon>Pleosporomycetidae</taxon>
        <taxon>Mytilinidiales</taxon>
        <taxon>Argynnaceae</taxon>
        <taxon>Lepidopterella</taxon>
    </lineage>
</organism>
<gene>
    <name evidence="2" type="ORF">K432DRAFT_397065</name>
</gene>
<evidence type="ECO:0000256" key="1">
    <source>
        <dbReference type="SAM" id="MobiDB-lite"/>
    </source>
</evidence>
<evidence type="ECO:0000313" key="3">
    <source>
        <dbReference type="Proteomes" id="UP000250266"/>
    </source>
</evidence>
<protein>
    <submittedName>
        <fullName evidence="2">Uncharacterized protein</fullName>
    </submittedName>
</protein>
<name>A0A8E2JBA7_9PEZI</name>
<evidence type="ECO:0000313" key="2">
    <source>
        <dbReference type="EMBL" id="OCK75679.1"/>
    </source>
</evidence>
<sequence>MAWNYIIHKVNMNFEKLVNGIQEFCDRTERAFQAFNHRVVELEQRPAFDEAYVEKMIRRIIAEDCLIERYKDSAKPQIEATRAIKSETTDDPKLIEHAHTTYVWIPFQDIVSTTLFPIDFSVEPISPDSAPSESWKADWAKFNGTGPWLPHGDSPLVSPKEKSPPNCSSSHPNDRRDDSEDGYSPNVWS</sequence>
<dbReference type="EMBL" id="KV745287">
    <property type="protein sequence ID" value="OCK75679.1"/>
    <property type="molecule type" value="Genomic_DNA"/>
</dbReference>
<keyword evidence="3" id="KW-1185">Reference proteome</keyword>
<dbReference type="Proteomes" id="UP000250266">
    <property type="component" value="Unassembled WGS sequence"/>
</dbReference>
<feature type="region of interest" description="Disordered" evidence="1">
    <location>
        <begin position="146"/>
        <end position="189"/>
    </location>
</feature>
<dbReference type="OrthoDB" id="3877633at2759"/>
<accession>A0A8E2JBA7</accession>